<dbReference type="AlphaFoldDB" id="A0A9D4ZKU8"/>
<comment type="caution">
    <text evidence="2">The sequence shown here is derived from an EMBL/GenBank/DDBJ whole genome shotgun (WGS) entry which is preliminary data.</text>
</comment>
<gene>
    <name evidence="2" type="ORF">GOP47_0007366</name>
</gene>
<dbReference type="Pfam" id="PF01521">
    <property type="entry name" value="Fe-S_biosyn"/>
    <property type="match status" value="1"/>
</dbReference>
<evidence type="ECO:0000313" key="3">
    <source>
        <dbReference type="Proteomes" id="UP000886520"/>
    </source>
</evidence>
<dbReference type="InterPro" id="IPR000361">
    <property type="entry name" value="ATAP_core_dom"/>
</dbReference>
<dbReference type="SUPFAM" id="SSF89360">
    <property type="entry name" value="HesB-like domain"/>
    <property type="match status" value="1"/>
</dbReference>
<dbReference type="PANTHER" id="PTHR47265:SF1">
    <property type="entry name" value="IRON-SULFUR ASSEMBLY PROTEIN ISCA, CHLOROPLASTIC"/>
    <property type="match status" value="1"/>
</dbReference>
<dbReference type="PANTHER" id="PTHR47265">
    <property type="entry name" value="IRON-SULFUR ASSEMBLY PROTEIN ISCA, CHLOROPLASTIC"/>
    <property type="match status" value="1"/>
</dbReference>
<dbReference type="OrthoDB" id="333486at2759"/>
<proteinExistence type="predicted"/>
<evidence type="ECO:0000259" key="1">
    <source>
        <dbReference type="Pfam" id="PF01521"/>
    </source>
</evidence>
<dbReference type="GO" id="GO:0051536">
    <property type="term" value="F:iron-sulfur cluster binding"/>
    <property type="evidence" value="ECO:0007669"/>
    <property type="project" value="InterPro"/>
</dbReference>
<protein>
    <recommendedName>
        <fullName evidence="1">Core domain-containing protein</fullName>
    </recommendedName>
</protein>
<evidence type="ECO:0000313" key="2">
    <source>
        <dbReference type="EMBL" id="KAI5077542.1"/>
    </source>
</evidence>
<keyword evidence="3" id="KW-1185">Reference proteome</keyword>
<organism evidence="2 3">
    <name type="scientific">Adiantum capillus-veneris</name>
    <name type="common">Maidenhair fern</name>
    <dbReference type="NCBI Taxonomy" id="13818"/>
    <lineage>
        <taxon>Eukaryota</taxon>
        <taxon>Viridiplantae</taxon>
        <taxon>Streptophyta</taxon>
        <taxon>Embryophyta</taxon>
        <taxon>Tracheophyta</taxon>
        <taxon>Polypodiopsida</taxon>
        <taxon>Polypodiidae</taxon>
        <taxon>Polypodiales</taxon>
        <taxon>Pteridineae</taxon>
        <taxon>Pteridaceae</taxon>
        <taxon>Vittarioideae</taxon>
        <taxon>Adiantum</taxon>
    </lineage>
</organism>
<name>A0A9D4ZKU8_ADICA</name>
<accession>A0A9D4ZKU8</accession>
<dbReference type="GO" id="GO:0030674">
    <property type="term" value="F:protein-macromolecule adaptor activity"/>
    <property type="evidence" value="ECO:0007669"/>
    <property type="project" value="TreeGrafter"/>
</dbReference>
<dbReference type="InterPro" id="IPR031108">
    <property type="entry name" value="IscA_plant_cyanobact"/>
</dbReference>
<dbReference type="EMBL" id="JABFUD020000007">
    <property type="protein sequence ID" value="KAI5077542.1"/>
    <property type="molecule type" value="Genomic_DNA"/>
</dbReference>
<reference evidence="2" key="1">
    <citation type="submission" date="2021-01" db="EMBL/GenBank/DDBJ databases">
        <title>Adiantum capillus-veneris genome.</title>
        <authorList>
            <person name="Fang Y."/>
            <person name="Liao Q."/>
        </authorList>
    </citation>
    <scope>NUCLEOTIDE SEQUENCE</scope>
    <source>
        <strain evidence="2">H3</strain>
        <tissue evidence="2">Leaf</tissue>
    </source>
</reference>
<feature type="domain" description="Core" evidence="1">
    <location>
        <begin position="45"/>
        <end position="118"/>
    </location>
</feature>
<dbReference type="GO" id="GO:0009570">
    <property type="term" value="C:chloroplast stroma"/>
    <property type="evidence" value="ECO:0007669"/>
    <property type="project" value="TreeGrafter"/>
</dbReference>
<sequence length="132" mass="14697">MASLRSFVALPNTSSHHVRASFSGQNRPLRIRASTGTEQSVKPAITLSTKALSHLNKMRTDLNQDLCLRVGVRQGGCSGMSYTMDFEQRSNIRSDDSIIDSEGFTMGNNSVHLQFFGNFNHVIDAKCNRKLY</sequence>
<dbReference type="GO" id="GO:0016226">
    <property type="term" value="P:iron-sulfur cluster assembly"/>
    <property type="evidence" value="ECO:0007669"/>
    <property type="project" value="InterPro"/>
</dbReference>
<dbReference type="Gene3D" id="2.60.300.12">
    <property type="entry name" value="HesB-like domain"/>
    <property type="match status" value="1"/>
</dbReference>
<dbReference type="Proteomes" id="UP000886520">
    <property type="component" value="Chromosome 7"/>
</dbReference>
<dbReference type="InterPro" id="IPR035903">
    <property type="entry name" value="HesB-like_dom_sf"/>
</dbReference>